<reference evidence="2 3" key="1">
    <citation type="submission" date="2015-01" db="EMBL/GenBank/DDBJ databases">
        <title>Genome Assembly of Bacillus badius MTCC 1458.</title>
        <authorList>
            <person name="Verma A."/>
            <person name="Khatri I."/>
            <person name="Mual P."/>
            <person name="Subramanian S."/>
            <person name="Krishnamurthi S."/>
        </authorList>
    </citation>
    <scope>NUCLEOTIDE SEQUENCE [LARGE SCALE GENOMIC DNA]</scope>
    <source>
        <strain evidence="2 3">MTCC 1458</strain>
    </source>
</reference>
<comment type="caution">
    <text evidence="2">The sequence shown here is derived from an EMBL/GenBank/DDBJ whole genome shotgun (WGS) entry which is preliminary data.</text>
</comment>
<feature type="transmembrane region" description="Helical" evidence="1">
    <location>
        <begin position="12"/>
        <end position="35"/>
    </location>
</feature>
<evidence type="ECO:0000313" key="3">
    <source>
        <dbReference type="Proteomes" id="UP000031982"/>
    </source>
</evidence>
<evidence type="ECO:0000313" key="2">
    <source>
        <dbReference type="EMBL" id="KIL77710.1"/>
    </source>
</evidence>
<name>A0ABR5ASJ8_BACBA</name>
<keyword evidence="1" id="KW-1133">Transmembrane helix</keyword>
<dbReference type="RefSeq" id="WP_041097672.1">
    <property type="nucleotide sequence ID" value="NZ_BSSZ01000002.1"/>
</dbReference>
<keyword evidence="1" id="KW-0812">Transmembrane</keyword>
<sequence>MLNDTLFASDGLIVFFTFWPIIINIIFISLGIYFVMKTLQFMNTKIKLDRERNEKLGELIKAAAQSKDLE</sequence>
<keyword evidence="3" id="KW-1185">Reference proteome</keyword>
<keyword evidence="1" id="KW-0472">Membrane</keyword>
<dbReference type="Proteomes" id="UP000031982">
    <property type="component" value="Unassembled WGS sequence"/>
</dbReference>
<organism evidence="2 3">
    <name type="scientific">Bacillus badius</name>
    <dbReference type="NCBI Taxonomy" id="1455"/>
    <lineage>
        <taxon>Bacteria</taxon>
        <taxon>Bacillati</taxon>
        <taxon>Bacillota</taxon>
        <taxon>Bacilli</taxon>
        <taxon>Bacillales</taxon>
        <taxon>Bacillaceae</taxon>
        <taxon>Pseudobacillus</taxon>
    </lineage>
</organism>
<dbReference type="EMBL" id="JXLP01000012">
    <property type="protein sequence ID" value="KIL77710.1"/>
    <property type="molecule type" value="Genomic_DNA"/>
</dbReference>
<proteinExistence type="predicted"/>
<evidence type="ECO:0008006" key="4">
    <source>
        <dbReference type="Google" id="ProtNLM"/>
    </source>
</evidence>
<evidence type="ECO:0000256" key="1">
    <source>
        <dbReference type="SAM" id="Phobius"/>
    </source>
</evidence>
<accession>A0ABR5ASJ8</accession>
<gene>
    <name evidence="2" type="ORF">SD77_1039</name>
</gene>
<protein>
    <recommendedName>
        <fullName evidence="4">DUF4083 domain-containing protein</fullName>
    </recommendedName>
</protein>